<dbReference type="EMBL" id="LT594323">
    <property type="protein sequence ID" value="SBT39083.1"/>
    <property type="molecule type" value="Genomic_DNA"/>
</dbReference>
<evidence type="ECO:0000259" key="2">
    <source>
        <dbReference type="Pfam" id="PF14062"/>
    </source>
</evidence>
<protein>
    <recommendedName>
        <fullName evidence="2">DUF4253 domain-containing protein</fullName>
    </recommendedName>
</protein>
<dbReference type="STRING" id="261654.GA0070611_0785"/>
<feature type="region of interest" description="Disordered" evidence="1">
    <location>
        <begin position="1"/>
        <end position="20"/>
    </location>
</feature>
<evidence type="ECO:0000313" key="3">
    <source>
        <dbReference type="EMBL" id="SBT39083.1"/>
    </source>
</evidence>
<accession>A0A1A8Z572</accession>
<dbReference type="AlphaFoldDB" id="A0A1A8Z572"/>
<reference evidence="4" key="1">
    <citation type="submission" date="2016-06" db="EMBL/GenBank/DDBJ databases">
        <authorList>
            <person name="Varghese N."/>
            <person name="Submissions Spin"/>
        </authorList>
    </citation>
    <scope>NUCLEOTIDE SEQUENCE [LARGE SCALE GENOMIC DNA]</scope>
    <source>
        <strain evidence="4">DSM 44815</strain>
    </source>
</reference>
<dbReference type="InterPro" id="IPR025349">
    <property type="entry name" value="DUF4253"/>
</dbReference>
<dbReference type="PATRIC" id="fig|261654.4.peg.807"/>
<evidence type="ECO:0000256" key="1">
    <source>
        <dbReference type="SAM" id="MobiDB-lite"/>
    </source>
</evidence>
<gene>
    <name evidence="3" type="ORF">GA0070611_0785</name>
</gene>
<dbReference type="Proteomes" id="UP000199385">
    <property type="component" value="Chromosome I"/>
</dbReference>
<organism evidence="3 4">
    <name type="scientific">Micromonospora auratinigra</name>
    <dbReference type="NCBI Taxonomy" id="261654"/>
    <lineage>
        <taxon>Bacteria</taxon>
        <taxon>Bacillati</taxon>
        <taxon>Actinomycetota</taxon>
        <taxon>Actinomycetes</taxon>
        <taxon>Micromonosporales</taxon>
        <taxon>Micromonosporaceae</taxon>
        <taxon>Micromonospora</taxon>
    </lineage>
</organism>
<sequence>MIARIPPTRPGRIPAHPAVPHGPVMIGDTVAVRSDLDRIQAALDGTLLAGLPIGPGPAGTVLVADIDPHRLHEAWQAAEALVPLTGRRPLLVTDDFDDTLGIRPEPRPGPSDSRLRAFAEAGAACDPWLTYRHHSEDDDVDEGQAGHYARGLAGVDLTDLVSDLALPVPRPELERTVYDRLLADAGRHARVRDAVRFVTRTSYWFQPTGVQLMLLPTGDVRSSAYWVDFYGAPTEHHRWKLGEVLAQWRDRWDARLVASWGTMLQFQVGRPPAAGDEAWTVAGQLKGLAGNLDLSRWELAVALPAGDAWFVHDRP</sequence>
<feature type="domain" description="DUF4253" evidence="2">
    <location>
        <begin position="212"/>
        <end position="284"/>
    </location>
</feature>
<evidence type="ECO:0000313" key="4">
    <source>
        <dbReference type="Proteomes" id="UP000199385"/>
    </source>
</evidence>
<proteinExistence type="predicted"/>
<keyword evidence="4" id="KW-1185">Reference proteome</keyword>
<dbReference type="Pfam" id="PF14062">
    <property type="entry name" value="DUF4253"/>
    <property type="match status" value="1"/>
</dbReference>
<name>A0A1A8Z572_9ACTN</name>